<comment type="caution">
    <text evidence="2">The sequence shown here is derived from an EMBL/GenBank/DDBJ whole genome shotgun (WGS) entry which is preliminary data.</text>
</comment>
<gene>
    <name evidence="2" type="ORF">KEM10_06285</name>
</gene>
<dbReference type="Proteomes" id="UP000708576">
    <property type="component" value="Unassembled WGS sequence"/>
</dbReference>
<keyword evidence="1" id="KW-0472">Membrane</keyword>
<evidence type="ECO:0000313" key="2">
    <source>
        <dbReference type="EMBL" id="MBS2097882.1"/>
    </source>
</evidence>
<feature type="transmembrane region" description="Helical" evidence="1">
    <location>
        <begin position="61"/>
        <end position="79"/>
    </location>
</feature>
<evidence type="ECO:0008006" key="4">
    <source>
        <dbReference type="Google" id="ProtNLM"/>
    </source>
</evidence>
<feature type="transmembrane region" description="Helical" evidence="1">
    <location>
        <begin position="85"/>
        <end position="102"/>
    </location>
</feature>
<feature type="transmembrane region" description="Helical" evidence="1">
    <location>
        <begin position="33"/>
        <end position="49"/>
    </location>
</feature>
<dbReference type="EMBL" id="JAGUCO010000003">
    <property type="protein sequence ID" value="MBS2097882.1"/>
    <property type="molecule type" value="Genomic_DNA"/>
</dbReference>
<keyword evidence="1" id="KW-1133">Transmembrane helix</keyword>
<keyword evidence="3" id="KW-1185">Reference proteome</keyword>
<evidence type="ECO:0000313" key="3">
    <source>
        <dbReference type="Proteomes" id="UP000708576"/>
    </source>
</evidence>
<dbReference type="RefSeq" id="WP_212214933.1">
    <property type="nucleotide sequence ID" value="NZ_JAGUCO010000003.1"/>
</dbReference>
<sequence length="107" mass="12570">MDYKRLLSILYYIGMGLVFLGVLMGVTQVDFDYLVLLLGSLPIIGVRIYNRIIGREENRRVFSILIYSSVFLLPAAWALYTNRSYWVVFIMLTVVLDFYASFRRIRK</sequence>
<evidence type="ECO:0000256" key="1">
    <source>
        <dbReference type="SAM" id="Phobius"/>
    </source>
</evidence>
<proteinExistence type="predicted"/>
<accession>A0ABS5JSP8</accession>
<keyword evidence="1" id="KW-0812">Transmembrane</keyword>
<reference evidence="2 3" key="1">
    <citation type="journal article" date="2015" name="Int. J. Syst. Evol. Microbiol.">
        <title>Carboxylicivirga linearis sp. nov., isolated from a sea cucumber culture pond.</title>
        <authorList>
            <person name="Wang F.Q."/>
            <person name="Zhou Y.X."/>
            <person name="Lin X.Z."/>
            <person name="Chen G.J."/>
            <person name="Du Z.J."/>
        </authorList>
    </citation>
    <scope>NUCLEOTIDE SEQUENCE [LARGE SCALE GENOMIC DNA]</scope>
    <source>
        <strain evidence="2 3">FB218</strain>
    </source>
</reference>
<organism evidence="2 3">
    <name type="scientific">Carboxylicivirga linearis</name>
    <dbReference type="NCBI Taxonomy" id="1628157"/>
    <lineage>
        <taxon>Bacteria</taxon>
        <taxon>Pseudomonadati</taxon>
        <taxon>Bacteroidota</taxon>
        <taxon>Bacteroidia</taxon>
        <taxon>Marinilabiliales</taxon>
        <taxon>Marinilabiliaceae</taxon>
        <taxon>Carboxylicivirga</taxon>
    </lineage>
</organism>
<name>A0ABS5JSP8_9BACT</name>
<feature type="transmembrane region" description="Helical" evidence="1">
    <location>
        <begin position="9"/>
        <end position="27"/>
    </location>
</feature>
<protein>
    <recommendedName>
        <fullName evidence="4">DUF2568 domain-containing protein</fullName>
    </recommendedName>
</protein>